<evidence type="ECO:0000313" key="2">
    <source>
        <dbReference type="Proteomes" id="UP000272481"/>
    </source>
</evidence>
<proteinExistence type="predicted"/>
<comment type="caution">
    <text evidence="1">The sequence shown here is derived from an EMBL/GenBank/DDBJ whole genome shotgun (WGS) entry which is preliminary data.</text>
</comment>
<dbReference type="Proteomes" id="UP000272481">
    <property type="component" value="Unassembled WGS sequence"/>
</dbReference>
<dbReference type="RefSeq" id="WP_125904080.1">
    <property type="nucleotide sequence ID" value="NZ_RWGW01000013.1"/>
</dbReference>
<evidence type="ECO:0000313" key="1">
    <source>
        <dbReference type="EMBL" id="RSK30976.1"/>
    </source>
</evidence>
<organism evidence="1 2">
    <name type="scientific">Bhargavaea beijingensis</name>
    <dbReference type="NCBI Taxonomy" id="426756"/>
    <lineage>
        <taxon>Bacteria</taxon>
        <taxon>Bacillati</taxon>
        <taxon>Bacillota</taxon>
        <taxon>Bacilli</taxon>
        <taxon>Bacillales</taxon>
        <taxon>Caryophanaceae</taxon>
        <taxon>Bhargavaea</taxon>
    </lineage>
</organism>
<gene>
    <name evidence="1" type="ORF">EJA12_09675</name>
</gene>
<accession>A0ABX9ZC72</accession>
<keyword evidence="2" id="KW-1185">Reference proteome</keyword>
<name>A0ABX9ZC72_9BACL</name>
<sequence>MQKNVSATAKLPWTVTETLGNQIHEINHIRNLHTLIHSAIEEMEDQSHKGDKEGVALAYQLNRESLHTLLSLQYDLIQNVTATLELMINDEPTDTPDPKEKACSLGS</sequence>
<protein>
    <submittedName>
        <fullName evidence="1">Uncharacterized protein</fullName>
    </submittedName>
</protein>
<reference evidence="1 2" key="1">
    <citation type="submission" date="2018-12" db="EMBL/GenBank/DDBJ databases">
        <title>Comparitive functional genomics of dry heat resistant strains isolated from the viking spacecraft.</title>
        <authorList>
            <person name="Seuylemezian A."/>
            <person name="Vaishampayan P."/>
        </authorList>
    </citation>
    <scope>NUCLEOTIDE SEQUENCE [LARGE SCALE GENOMIC DNA]</scope>
    <source>
        <strain evidence="1 2">M6-11</strain>
    </source>
</reference>
<dbReference type="EMBL" id="RWGW01000013">
    <property type="protein sequence ID" value="RSK30976.1"/>
    <property type="molecule type" value="Genomic_DNA"/>
</dbReference>